<dbReference type="PANTHER" id="PTHR11638">
    <property type="entry name" value="ATP-DEPENDENT CLP PROTEASE"/>
    <property type="match status" value="1"/>
</dbReference>
<dbReference type="GO" id="GO:0034605">
    <property type="term" value="P:cellular response to heat"/>
    <property type="evidence" value="ECO:0007669"/>
    <property type="project" value="TreeGrafter"/>
</dbReference>
<dbReference type="InterPro" id="IPR036628">
    <property type="entry name" value="Clp_N_dom_sf"/>
</dbReference>
<dbReference type="EMBL" id="MFEO01000019">
    <property type="protein sequence ID" value="OGE89569.1"/>
    <property type="molecule type" value="Genomic_DNA"/>
</dbReference>
<proteinExistence type="inferred from homology"/>
<accession>A0A1F5PI66</accession>
<comment type="subunit">
    <text evidence="7">Homohexamer. The oligomerization is ATP-dependent.</text>
</comment>
<comment type="subunit">
    <text evidence="9">Homohexamer; The oligomerization is ATP-dependent.</text>
</comment>
<evidence type="ECO:0000259" key="10">
    <source>
        <dbReference type="PROSITE" id="PS51903"/>
    </source>
</evidence>
<dbReference type="SMART" id="SM00382">
    <property type="entry name" value="AAA"/>
    <property type="match status" value="2"/>
</dbReference>
<evidence type="ECO:0000256" key="7">
    <source>
        <dbReference type="ARBA" id="ARBA00026057"/>
    </source>
</evidence>
<dbReference type="InterPro" id="IPR019489">
    <property type="entry name" value="Clp_ATPase_C"/>
</dbReference>
<dbReference type="FunFam" id="3.40.50.300:FF:000120">
    <property type="entry name" value="ATP-dependent chaperone ClpB"/>
    <property type="match status" value="1"/>
</dbReference>
<dbReference type="GO" id="GO:0016887">
    <property type="term" value="F:ATP hydrolysis activity"/>
    <property type="evidence" value="ECO:0007669"/>
    <property type="project" value="InterPro"/>
</dbReference>
<dbReference type="CDD" id="cd00009">
    <property type="entry name" value="AAA"/>
    <property type="match status" value="1"/>
</dbReference>
<evidence type="ECO:0000256" key="8">
    <source>
        <dbReference type="PROSITE-ProRule" id="PRU01251"/>
    </source>
</evidence>
<comment type="function">
    <text evidence="9">Part of a stress-induced multi-chaperone system, it is involved in the recovery of the cell from heat-induced damage, in cooperation with DnaK, DnaJ and GrpE.</text>
</comment>
<dbReference type="PRINTS" id="PR00300">
    <property type="entry name" value="CLPPROTEASEA"/>
</dbReference>
<comment type="caution">
    <text evidence="11">The sequence shown here is derived from an EMBL/GenBank/DDBJ whole genome shotgun (WGS) entry which is preliminary data.</text>
</comment>
<dbReference type="InterPro" id="IPR027417">
    <property type="entry name" value="P-loop_NTPase"/>
</dbReference>
<dbReference type="InterPro" id="IPR041546">
    <property type="entry name" value="ClpA/ClpB_AAA_lid"/>
</dbReference>
<dbReference type="AlphaFoldDB" id="A0A1F5PI66"/>
<keyword evidence="3 9" id="KW-0547">Nucleotide-binding</keyword>
<keyword evidence="2 8" id="KW-0677">Repeat</keyword>
<dbReference type="GO" id="GO:0005737">
    <property type="term" value="C:cytoplasm"/>
    <property type="evidence" value="ECO:0007669"/>
    <property type="project" value="UniProtKB-SubCell"/>
</dbReference>
<dbReference type="Pfam" id="PF07724">
    <property type="entry name" value="AAA_2"/>
    <property type="match status" value="1"/>
</dbReference>
<dbReference type="InterPro" id="IPR003593">
    <property type="entry name" value="AAA+_ATPase"/>
</dbReference>
<dbReference type="InterPro" id="IPR018368">
    <property type="entry name" value="ClpA/B_CS1"/>
</dbReference>
<dbReference type="InterPro" id="IPR050130">
    <property type="entry name" value="ClpA_ClpB"/>
</dbReference>
<dbReference type="PROSITE" id="PS51903">
    <property type="entry name" value="CLP_R"/>
    <property type="match status" value="1"/>
</dbReference>
<protein>
    <recommendedName>
        <fullName evidence="9">Chaperone protein ClpB</fullName>
    </recommendedName>
</protein>
<gene>
    <name evidence="9" type="primary">clpB</name>
    <name evidence="11" type="ORF">A2722_03295</name>
</gene>
<evidence type="ECO:0000256" key="2">
    <source>
        <dbReference type="ARBA" id="ARBA00022737"/>
    </source>
</evidence>
<dbReference type="GO" id="GO:0005524">
    <property type="term" value="F:ATP binding"/>
    <property type="evidence" value="ECO:0007669"/>
    <property type="project" value="UniProtKB-UniRule"/>
</dbReference>
<dbReference type="PROSITE" id="PS00870">
    <property type="entry name" value="CLPAB_1"/>
    <property type="match status" value="1"/>
</dbReference>
<dbReference type="InterPro" id="IPR004176">
    <property type="entry name" value="Clp_R_N"/>
</dbReference>
<evidence type="ECO:0000256" key="1">
    <source>
        <dbReference type="ARBA" id="ARBA00008675"/>
    </source>
</evidence>
<comment type="subcellular location">
    <subcellularLocation>
        <location evidence="9">Cytoplasm</location>
    </subcellularLocation>
</comment>
<feature type="domain" description="Clp R" evidence="10">
    <location>
        <begin position="4"/>
        <end position="150"/>
    </location>
</feature>
<name>A0A1F5PI66_9BACT</name>
<evidence type="ECO:0000256" key="4">
    <source>
        <dbReference type="ARBA" id="ARBA00022840"/>
    </source>
</evidence>
<keyword evidence="5 9" id="KW-0175">Coiled coil</keyword>
<dbReference type="SUPFAM" id="SSF52540">
    <property type="entry name" value="P-loop containing nucleoside triphosphate hydrolases"/>
    <property type="match status" value="2"/>
</dbReference>
<keyword evidence="9" id="KW-0346">Stress response</keyword>
<dbReference type="Proteomes" id="UP000178377">
    <property type="component" value="Unassembled WGS sequence"/>
</dbReference>
<dbReference type="Pfam" id="PF17871">
    <property type="entry name" value="AAA_lid_9"/>
    <property type="match status" value="1"/>
</dbReference>
<dbReference type="STRING" id="1817828.A2722_03295"/>
<dbReference type="CDD" id="cd19499">
    <property type="entry name" value="RecA-like_ClpB_Hsp104-like"/>
    <property type="match status" value="1"/>
</dbReference>
<dbReference type="InterPro" id="IPR001270">
    <property type="entry name" value="ClpA/B"/>
</dbReference>
<dbReference type="SMART" id="SM01086">
    <property type="entry name" value="ClpB_D2-small"/>
    <property type="match status" value="1"/>
</dbReference>
<dbReference type="Pfam" id="PF02861">
    <property type="entry name" value="Clp_N"/>
    <property type="match status" value="1"/>
</dbReference>
<dbReference type="NCBIfam" id="TIGR03346">
    <property type="entry name" value="chaperone_ClpB"/>
    <property type="match status" value="1"/>
</dbReference>
<evidence type="ECO:0000256" key="6">
    <source>
        <dbReference type="ARBA" id="ARBA00023186"/>
    </source>
</evidence>
<feature type="coiled-coil region" evidence="9">
    <location>
        <begin position="409"/>
        <end position="537"/>
    </location>
</feature>
<evidence type="ECO:0000313" key="12">
    <source>
        <dbReference type="Proteomes" id="UP000178377"/>
    </source>
</evidence>
<evidence type="ECO:0000256" key="9">
    <source>
        <dbReference type="RuleBase" id="RU362034"/>
    </source>
</evidence>
<evidence type="ECO:0000256" key="5">
    <source>
        <dbReference type="ARBA" id="ARBA00023054"/>
    </source>
</evidence>
<reference evidence="11 12" key="1">
    <citation type="journal article" date="2016" name="Nat. Commun.">
        <title>Thousands of microbial genomes shed light on interconnected biogeochemical processes in an aquifer system.</title>
        <authorList>
            <person name="Anantharaman K."/>
            <person name="Brown C.T."/>
            <person name="Hug L.A."/>
            <person name="Sharon I."/>
            <person name="Castelle C.J."/>
            <person name="Probst A.J."/>
            <person name="Thomas B.C."/>
            <person name="Singh A."/>
            <person name="Wilkins M.J."/>
            <person name="Karaoz U."/>
            <person name="Brodie E.L."/>
            <person name="Williams K.H."/>
            <person name="Hubbard S.S."/>
            <person name="Banfield J.F."/>
        </authorList>
    </citation>
    <scope>NUCLEOTIDE SEQUENCE [LARGE SCALE GENOMIC DNA]</scope>
</reference>
<evidence type="ECO:0000256" key="3">
    <source>
        <dbReference type="ARBA" id="ARBA00022741"/>
    </source>
</evidence>
<dbReference type="PANTHER" id="PTHR11638:SF18">
    <property type="entry name" value="HEAT SHOCK PROTEIN 104"/>
    <property type="match status" value="1"/>
</dbReference>
<dbReference type="SUPFAM" id="SSF81923">
    <property type="entry name" value="Double Clp-N motif"/>
    <property type="match status" value="1"/>
</dbReference>
<dbReference type="Pfam" id="PF10431">
    <property type="entry name" value="ClpB_D2-small"/>
    <property type="match status" value="1"/>
</dbReference>
<comment type="similarity">
    <text evidence="1 9">Belongs to the ClpA/ClpB family.</text>
</comment>
<dbReference type="InterPro" id="IPR003959">
    <property type="entry name" value="ATPase_AAA_core"/>
</dbReference>
<dbReference type="Gene3D" id="1.10.8.60">
    <property type="match status" value="1"/>
</dbReference>
<keyword evidence="4 9" id="KW-0067">ATP-binding</keyword>
<dbReference type="InterPro" id="IPR017730">
    <property type="entry name" value="Chaperonin_ClpB"/>
</dbReference>
<keyword evidence="6 9" id="KW-0143">Chaperone</keyword>
<dbReference type="FunFam" id="3.40.50.300:FF:000010">
    <property type="entry name" value="Chaperone clpB 1, putative"/>
    <property type="match status" value="1"/>
</dbReference>
<dbReference type="FunFam" id="3.40.50.300:FF:000025">
    <property type="entry name" value="ATP-dependent Clp protease subunit"/>
    <property type="match status" value="1"/>
</dbReference>
<dbReference type="GO" id="GO:0042026">
    <property type="term" value="P:protein refolding"/>
    <property type="evidence" value="ECO:0007669"/>
    <property type="project" value="UniProtKB-UniRule"/>
</dbReference>
<keyword evidence="9" id="KW-0963">Cytoplasm</keyword>
<dbReference type="Pfam" id="PF00004">
    <property type="entry name" value="AAA"/>
    <property type="match status" value="1"/>
</dbReference>
<sequence length="876" mass="97867">MLPLDKFTQKAQEAIAASQSLASEKNQQQVDTLHLLLALVTQDGGIVPTLLKKLNSDPALIERTIERQLSFLPQIAIVFSGMSQVYITQNLNEVLNYAVKEASKLKDDYISTEHLLLAILEKGGQARTLLDSLGISREAVLRALKEVRGGASVTSPEPESSYQALEKYTINLTDMARAGKLDPVIGRDEEIRRVMQVLSRRTKNNPVLIGDPGVGKTAIVEGLAQRIIAGDVPESLKNKLIYSLDMGSLLAGAKFRGEFEQRLKSVLREIEQSSGNIILFIDELHTVIGAGAAEGGLDAANMLKPMLARGMLHAIGATTLKEYQRHVERDAALERRFQPVLVSEPSIEDTVAILRGIKEKYEVHHGIKITDSAITSAVEFSARYVPDRFLPDKAIDLIDEASASLRMEIDSMPEELDKLKRKLTQLAIEKQALSKETGRDAKDEIKKLQKEHAEIAETARELELHWRAEKDVITKMRKCKADIERLKIEADRSEREGNLNRVAEIRYGEIPNLEKQTRASEKQLQDLQKKHAILKEEITGEDIAHVISRATGIPVKKMLESESQKLEHMEMELARRVIGQKEALAAVANAVRRSRSGISESNRPIGTFIFMGPTGVGKTETAKALAEFLFNDEKALIRVDMSEYSERHSVSKFIGSPPGYVGYEEGGQLTEQVRHRPYSVILFDEIEKAHPEIFNSLLQILDEGHLTDAKGRRVNFKNTIIVMTSNIGSDLLKQFSIGFAEQRGSGEIDETEMKDRVMEGLKSAFRPEFLNRLDEIIFFHPLSRDDILEIVDIQLALVKTRLENRKVKLVFKEAARLLLAKQGFDPQFGARPLKRLIQKSILDRLALMIVSGQIAEGATATIDTKGEEIIVTIKKK</sequence>
<dbReference type="Gene3D" id="3.40.50.300">
    <property type="entry name" value="P-loop containing nucleotide triphosphate hydrolases"/>
    <property type="match status" value="3"/>
</dbReference>
<dbReference type="Gene3D" id="1.10.1780.10">
    <property type="entry name" value="Clp, N-terminal domain"/>
    <property type="match status" value="1"/>
</dbReference>
<organism evidence="11 12">
    <name type="scientific">Candidatus Doudnabacteria bacterium RIFCSPHIGHO2_01_FULL_50_11</name>
    <dbReference type="NCBI Taxonomy" id="1817828"/>
    <lineage>
        <taxon>Bacteria</taxon>
        <taxon>Candidatus Doudnaibacteriota</taxon>
    </lineage>
</organism>
<evidence type="ECO:0000313" key="11">
    <source>
        <dbReference type="EMBL" id="OGE89569.1"/>
    </source>
</evidence>